<name>A0A202BAI2_CHRVL</name>
<organism evidence="2 3">
    <name type="scientific">Chromobacterium violaceum</name>
    <dbReference type="NCBI Taxonomy" id="536"/>
    <lineage>
        <taxon>Bacteria</taxon>
        <taxon>Pseudomonadati</taxon>
        <taxon>Pseudomonadota</taxon>
        <taxon>Betaproteobacteria</taxon>
        <taxon>Neisseriales</taxon>
        <taxon>Chromobacteriaceae</taxon>
        <taxon>Chromobacterium</taxon>
    </lineage>
</organism>
<evidence type="ECO:0000313" key="3">
    <source>
        <dbReference type="Proteomes" id="UP000196342"/>
    </source>
</evidence>
<reference evidence="2 3" key="1">
    <citation type="submission" date="2017-05" db="EMBL/GenBank/DDBJ databases">
        <title>Chromobacterium violaceum GHPS1 isolated from Hydrocarbon polluted soil in French Guiana display an awesome secondary metabolite arsenal and a battery of drug and heavy-metal-resistance and detoxification of xenobiotics proteins.</title>
        <authorList>
            <person name="Belbahri L."/>
        </authorList>
    </citation>
    <scope>NUCLEOTIDE SEQUENCE [LARGE SCALE GENOMIC DNA]</scope>
    <source>
        <strain evidence="2 3">GHPS1</strain>
    </source>
</reference>
<gene>
    <name evidence="2" type="ORF">CBW21_08280</name>
</gene>
<sequence>MKNVLMCVVGLMLTALLSACAAVGEPVPSGTPAQIAAQVCPGVLVVTQALADTPGVLAPTDAAHLAAIQPAISRTCAAASSPSSADLRALAADAAPALIAAVNGSNLSADEKARLSLAVTLAQALVLQKLAAPAPAAGAVQ</sequence>
<feature type="signal peptide" evidence="1">
    <location>
        <begin position="1"/>
        <end position="21"/>
    </location>
</feature>
<dbReference type="EMBL" id="NHOO01000006">
    <property type="protein sequence ID" value="OVE48553.1"/>
    <property type="molecule type" value="Genomic_DNA"/>
</dbReference>
<keyword evidence="1" id="KW-0732">Signal</keyword>
<proteinExistence type="predicted"/>
<protein>
    <recommendedName>
        <fullName evidence="4">Lipoprotein</fullName>
    </recommendedName>
</protein>
<dbReference type="AlphaFoldDB" id="A0A202BAI2"/>
<evidence type="ECO:0000313" key="2">
    <source>
        <dbReference type="EMBL" id="OVE48553.1"/>
    </source>
</evidence>
<keyword evidence="3" id="KW-1185">Reference proteome</keyword>
<evidence type="ECO:0000256" key="1">
    <source>
        <dbReference type="SAM" id="SignalP"/>
    </source>
</evidence>
<dbReference type="RefSeq" id="WP_087697683.1">
    <property type="nucleotide sequence ID" value="NZ_NHOO01000006.1"/>
</dbReference>
<comment type="caution">
    <text evidence="2">The sequence shown here is derived from an EMBL/GenBank/DDBJ whole genome shotgun (WGS) entry which is preliminary data.</text>
</comment>
<dbReference type="Proteomes" id="UP000196342">
    <property type="component" value="Unassembled WGS sequence"/>
</dbReference>
<dbReference type="PROSITE" id="PS51257">
    <property type="entry name" value="PROKAR_LIPOPROTEIN"/>
    <property type="match status" value="1"/>
</dbReference>
<feature type="chain" id="PRO_5012849185" description="Lipoprotein" evidence="1">
    <location>
        <begin position="22"/>
        <end position="141"/>
    </location>
</feature>
<accession>A0A202BAI2</accession>
<evidence type="ECO:0008006" key="4">
    <source>
        <dbReference type="Google" id="ProtNLM"/>
    </source>
</evidence>